<name>A0A1G6HRP0_9ACTN</name>
<sequence length="274" mass="30958">MCELFALNAEGPVNTNAYLREFFSHSVNHPHGWGISWRDGDPFDDASVTLVREGRRAIDSDRNWKILGSPIEKSHVLAHIRYATGTDMAERNCHPFRTVDMSGRQWTLIHNGILFNEGLTFPYEGRTEGETDSERMAVFLTDVLDEALLRGAEPTFDARFEALTGAVTQLANRNRVNIILDDGEYTYVHTNTSKCTLLYHSFTDERGGRAIIVSTTCLGGHAEEEEWKPVPANRLIALRDGRLARTSAPHGYRFCETILELQRKMGVRPEDYVA</sequence>
<proteinExistence type="predicted"/>
<keyword evidence="1 3" id="KW-0315">Glutamine amidotransferase</keyword>
<organism evidence="3 4">
    <name type="scientific">Parafannyhessea umbonata</name>
    <dbReference type="NCBI Taxonomy" id="604330"/>
    <lineage>
        <taxon>Bacteria</taxon>
        <taxon>Bacillati</taxon>
        <taxon>Actinomycetota</taxon>
        <taxon>Coriobacteriia</taxon>
        <taxon>Coriobacteriales</taxon>
        <taxon>Atopobiaceae</taxon>
        <taxon>Parafannyhessea</taxon>
    </lineage>
</organism>
<dbReference type="AlphaFoldDB" id="A0A1G6HRP0"/>
<evidence type="ECO:0000313" key="3">
    <source>
        <dbReference type="EMBL" id="SDB96949.1"/>
    </source>
</evidence>
<dbReference type="Pfam" id="PF13230">
    <property type="entry name" value="GATase_4"/>
    <property type="match status" value="1"/>
</dbReference>
<dbReference type="SUPFAM" id="SSF56235">
    <property type="entry name" value="N-terminal nucleophile aminohydrolases (Ntn hydrolases)"/>
    <property type="match status" value="1"/>
</dbReference>
<gene>
    <name evidence="3" type="ORF">SAMN04487824_101105</name>
</gene>
<evidence type="ECO:0000259" key="2">
    <source>
        <dbReference type="PROSITE" id="PS51278"/>
    </source>
</evidence>
<dbReference type="RefSeq" id="WP_176763031.1">
    <property type="nucleotide sequence ID" value="NZ_FMZL01000001.1"/>
</dbReference>
<dbReference type="STRING" id="604330.SAMN04489857_0534"/>
<dbReference type="PANTHER" id="PTHR42824">
    <property type="entry name" value="GLUTAMINE AMIDOTRANSFERASE"/>
    <property type="match status" value="1"/>
</dbReference>
<reference evidence="4" key="1">
    <citation type="submission" date="2016-10" db="EMBL/GenBank/DDBJ databases">
        <authorList>
            <person name="Varghese N."/>
            <person name="Submissions S."/>
        </authorList>
    </citation>
    <scope>NUCLEOTIDE SEQUENCE [LARGE SCALE GENOMIC DNA]</scope>
    <source>
        <strain evidence="4">DSM 22619</strain>
    </source>
</reference>
<dbReference type="InterPro" id="IPR026869">
    <property type="entry name" value="EgtC-like"/>
</dbReference>
<protein>
    <submittedName>
        <fullName evidence="3">Glutamine amidotransferase</fullName>
    </submittedName>
</protein>
<dbReference type="EMBL" id="FMZL01000001">
    <property type="protein sequence ID" value="SDB96949.1"/>
    <property type="molecule type" value="Genomic_DNA"/>
</dbReference>
<dbReference type="Gene3D" id="3.60.20.10">
    <property type="entry name" value="Glutamine Phosphoribosylpyrophosphate, subunit 1, domain 1"/>
    <property type="match status" value="1"/>
</dbReference>
<accession>A0A1G6HRP0</accession>
<keyword evidence="4" id="KW-1185">Reference proteome</keyword>
<dbReference type="CDD" id="cd01908">
    <property type="entry name" value="YafJ"/>
    <property type="match status" value="1"/>
</dbReference>
<dbReference type="PANTHER" id="PTHR42824:SF1">
    <property type="entry name" value="GLUTAMINE AMIDOTRANSFERASE YAFJ-RELATED"/>
    <property type="match status" value="1"/>
</dbReference>
<dbReference type="InterPro" id="IPR029055">
    <property type="entry name" value="Ntn_hydrolases_N"/>
</dbReference>
<dbReference type="GO" id="GO:0016740">
    <property type="term" value="F:transferase activity"/>
    <property type="evidence" value="ECO:0007669"/>
    <property type="project" value="UniProtKB-KW"/>
</dbReference>
<evidence type="ECO:0000313" key="4">
    <source>
        <dbReference type="Proteomes" id="UP000198528"/>
    </source>
</evidence>
<dbReference type="PROSITE" id="PS51278">
    <property type="entry name" value="GATASE_TYPE_2"/>
    <property type="match status" value="1"/>
</dbReference>
<dbReference type="InterPro" id="IPR017932">
    <property type="entry name" value="GATase_2_dom"/>
</dbReference>
<feature type="domain" description="Glutamine amidotransferase type-2" evidence="2">
    <location>
        <begin position="2"/>
        <end position="241"/>
    </location>
</feature>
<keyword evidence="3" id="KW-0808">Transferase</keyword>
<dbReference type="Proteomes" id="UP000198528">
    <property type="component" value="Unassembled WGS sequence"/>
</dbReference>
<evidence type="ECO:0000256" key="1">
    <source>
        <dbReference type="ARBA" id="ARBA00022962"/>
    </source>
</evidence>